<sequence>MSVFPYAAHTVSRTKCPLFNGMGFHTNGNNRLFTCRRIKSTDDLNTGKSYAARTHHFSRQSICAAHIDNAGKAVHIVD</sequence>
<organism evidence="1 2">
    <name type="scientific">Neisseria gonorrhoeae 3502</name>
    <dbReference type="NCBI Taxonomy" id="1193404"/>
    <lineage>
        <taxon>Bacteria</taxon>
        <taxon>Pseudomonadati</taxon>
        <taxon>Pseudomonadota</taxon>
        <taxon>Betaproteobacteria</taxon>
        <taxon>Neisseriales</taxon>
        <taxon>Neisseriaceae</taxon>
        <taxon>Neisseria</taxon>
    </lineage>
</organism>
<protein>
    <submittedName>
        <fullName evidence="1">Uncharacterized protein</fullName>
    </submittedName>
</protein>
<proteinExistence type="predicted"/>
<dbReference type="EMBL" id="AVBE01000002">
    <property type="protein sequence ID" value="PHJ35087.1"/>
    <property type="molecule type" value="Genomic_DNA"/>
</dbReference>
<accession>A0AA44U808</accession>
<dbReference type="Proteomes" id="UP000223296">
    <property type="component" value="Unassembled WGS sequence"/>
</dbReference>
<dbReference type="AlphaFoldDB" id="A0AA44U808"/>
<evidence type="ECO:0000313" key="1">
    <source>
        <dbReference type="EMBL" id="PHJ35087.1"/>
    </source>
</evidence>
<evidence type="ECO:0000313" key="2">
    <source>
        <dbReference type="Proteomes" id="UP000223296"/>
    </source>
</evidence>
<comment type="caution">
    <text evidence="1">The sequence shown here is derived from an EMBL/GenBank/DDBJ whole genome shotgun (WGS) entry which is preliminary data.</text>
</comment>
<gene>
    <name evidence="1" type="ORF">N776_06895</name>
</gene>
<name>A0AA44U808_NEIGO</name>
<reference evidence="1 2" key="1">
    <citation type="submission" date="2013-08" db="EMBL/GenBank/DDBJ databases">
        <authorList>
            <person name="Trees D."/>
        </authorList>
    </citation>
    <scope>NUCLEOTIDE SEQUENCE [LARGE SCALE GENOMIC DNA]</scope>
    <source>
        <strain evidence="1 2">3502</strain>
    </source>
</reference>